<dbReference type="Pfam" id="PF01588">
    <property type="entry name" value="tRNA_bind"/>
    <property type="match status" value="1"/>
</dbReference>
<evidence type="ECO:0000256" key="2">
    <source>
        <dbReference type="ARBA" id="ARBA00022884"/>
    </source>
</evidence>
<reference evidence="6" key="1">
    <citation type="submission" date="2018-07" db="EMBL/GenBank/DDBJ databases">
        <authorList>
            <person name="Kim H."/>
        </authorList>
    </citation>
    <scope>NUCLEOTIDE SEQUENCE [LARGE SCALE GENOMIC DNA]</scope>
    <source>
        <strain evidence="6">F02</strain>
    </source>
</reference>
<organism evidence="5 6">
    <name type="scientific">Ephemeroptericola cinctiostellae</name>
    <dbReference type="NCBI Taxonomy" id="2268024"/>
    <lineage>
        <taxon>Bacteria</taxon>
        <taxon>Pseudomonadati</taxon>
        <taxon>Pseudomonadota</taxon>
        <taxon>Betaproteobacteria</taxon>
        <taxon>Burkholderiales</taxon>
        <taxon>Burkholderiaceae</taxon>
        <taxon>Ephemeroptericola</taxon>
    </lineage>
</organism>
<dbReference type="RefSeq" id="WP_114563240.1">
    <property type="nucleotide sequence ID" value="NZ_CP031124.1"/>
</dbReference>
<dbReference type="NCBIfam" id="NF007494">
    <property type="entry name" value="PRK10089.1-3"/>
    <property type="match status" value="1"/>
</dbReference>
<keyword evidence="6" id="KW-1185">Reference proteome</keyword>
<protein>
    <submittedName>
        <fullName evidence="5">Putative chaperone CsaA</fullName>
    </submittedName>
</protein>
<evidence type="ECO:0000256" key="3">
    <source>
        <dbReference type="PROSITE-ProRule" id="PRU00209"/>
    </source>
</evidence>
<evidence type="ECO:0000256" key="1">
    <source>
        <dbReference type="ARBA" id="ARBA00022555"/>
    </source>
</evidence>
<gene>
    <name evidence="5" type="primary">csaA</name>
    <name evidence="5" type="ORF">DTO96_101869</name>
</gene>
<dbReference type="Gene3D" id="2.40.50.140">
    <property type="entry name" value="Nucleic acid-binding proteins"/>
    <property type="match status" value="1"/>
</dbReference>
<evidence type="ECO:0000313" key="6">
    <source>
        <dbReference type="Proteomes" id="UP000252182"/>
    </source>
</evidence>
<dbReference type="FunFam" id="2.40.50.140:FF:000165">
    <property type="entry name" value="Chaperone CsaA"/>
    <property type="match status" value="1"/>
</dbReference>
<keyword evidence="1 3" id="KW-0820">tRNA-binding</keyword>
<dbReference type="InterPro" id="IPR002547">
    <property type="entry name" value="tRNA-bd_dom"/>
</dbReference>
<name>A0A345DCP0_9BURK</name>
<dbReference type="SUPFAM" id="SSF50249">
    <property type="entry name" value="Nucleic acid-binding proteins"/>
    <property type="match status" value="1"/>
</dbReference>
<keyword evidence="2 3" id="KW-0694">RNA-binding</keyword>
<accession>A0A345DCP0</accession>
<dbReference type="InterPro" id="IPR012340">
    <property type="entry name" value="NA-bd_OB-fold"/>
</dbReference>
<dbReference type="OrthoDB" id="9794564at2"/>
<dbReference type="EMBL" id="CP031124">
    <property type="protein sequence ID" value="AXF86128.1"/>
    <property type="molecule type" value="Genomic_DNA"/>
</dbReference>
<proteinExistence type="predicted"/>
<dbReference type="PROSITE" id="PS50886">
    <property type="entry name" value="TRBD"/>
    <property type="match status" value="1"/>
</dbReference>
<evidence type="ECO:0000259" key="4">
    <source>
        <dbReference type="PROSITE" id="PS50886"/>
    </source>
</evidence>
<dbReference type="CDD" id="cd02798">
    <property type="entry name" value="tRNA_bind_CsaA"/>
    <property type="match status" value="1"/>
</dbReference>
<dbReference type="GO" id="GO:0000049">
    <property type="term" value="F:tRNA binding"/>
    <property type="evidence" value="ECO:0007669"/>
    <property type="project" value="UniProtKB-UniRule"/>
</dbReference>
<dbReference type="AlphaFoldDB" id="A0A345DCP0"/>
<dbReference type="NCBIfam" id="NF007495">
    <property type="entry name" value="PRK10089.1-4"/>
    <property type="match status" value="1"/>
</dbReference>
<sequence length="110" mass="12330">MNSITWDDFQAVHLVAGTIVRVELFPEARQPAYKIWVDFGMYGEKKTSAQLTQLYAPDDLIGKQIIGVINFPEKQIASFRSQFLLTGFYTEAGVVISTLERPVSNGSRMA</sequence>
<feature type="domain" description="TRNA-binding" evidence="4">
    <location>
        <begin position="8"/>
        <end position="110"/>
    </location>
</feature>
<evidence type="ECO:0000313" key="5">
    <source>
        <dbReference type="EMBL" id="AXF86128.1"/>
    </source>
</evidence>
<dbReference type="KEGG" id="hyf:DTO96_101869"/>
<dbReference type="Proteomes" id="UP000252182">
    <property type="component" value="Chromosome"/>
</dbReference>